<evidence type="ECO:0000313" key="3">
    <source>
        <dbReference type="Proteomes" id="UP000226431"/>
    </source>
</evidence>
<proteinExistence type="predicted"/>
<dbReference type="OrthoDB" id="3246050at2759"/>
<protein>
    <recommendedName>
        <fullName evidence="1">DUF7053 domain-containing protein</fullName>
    </recommendedName>
</protein>
<reference evidence="2 3" key="1">
    <citation type="submission" date="2017-06" db="EMBL/GenBank/DDBJ databases">
        <title>Ant-infecting Ophiocordyceps genomes reveal a high diversity of potential behavioral manipulation genes and a possible major role for enterotoxins.</title>
        <authorList>
            <person name="De Bekker C."/>
            <person name="Evans H.C."/>
            <person name="Brachmann A."/>
            <person name="Hughes D.P."/>
        </authorList>
    </citation>
    <scope>NUCLEOTIDE SEQUENCE [LARGE SCALE GENOMIC DNA]</scope>
    <source>
        <strain evidence="2 3">Map16</strain>
    </source>
</reference>
<dbReference type="EMBL" id="NJES01001011">
    <property type="protein sequence ID" value="PHH68262.1"/>
    <property type="molecule type" value="Genomic_DNA"/>
</dbReference>
<dbReference type="STRING" id="2004952.A0A2C5YLT6"/>
<comment type="caution">
    <text evidence="2">The sequence shown here is derived from an EMBL/GenBank/DDBJ whole genome shotgun (WGS) entry which is preliminary data.</text>
</comment>
<dbReference type="InterPro" id="IPR055481">
    <property type="entry name" value="DUF7053"/>
</dbReference>
<name>A0A2C5YLT6_9HYPO</name>
<dbReference type="Proteomes" id="UP000226431">
    <property type="component" value="Unassembled WGS sequence"/>
</dbReference>
<accession>A0A2C5YLT6</accession>
<dbReference type="PANTHER" id="PTHR38117:SF2">
    <property type="entry name" value="NACHT AND WD40 DOMAIN PROTEIN"/>
    <property type="match status" value="1"/>
</dbReference>
<dbReference type="PANTHER" id="PTHR38117">
    <property type="entry name" value="NACHT AND WD40 DOMAIN PROTEIN"/>
    <property type="match status" value="1"/>
</dbReference>
<evidence type="ECO:0000313" key="2">
    <source>
        <dbReference type="EMBL" id="PHH68262.1"/>
    </source>
</evidence>
<feature type="domain" description="DUF7053" evidence="1">
    <location>
        <begin position="1"/>
        <end position="116"/>
    </location>
</feature>
<keyword evidence="3" id="KW-1185">Reference proteome</keyword>
<dbReference type="AlphaFoldDB" id="A0A2C5YLT6"/>
<evidence type="ECO:0000259" key="1">
    <source>
        <dbReference type="Pfam" id="PF23155"/>
    </source>
</evidence>
<sequence>MIDLNPLVSSRTWLSTPPPWSPESERSASYEWFALTDRLCGCCCSVGYTASFHDEPMALATHSFAPLGLEIRGFWEVVDGEKGGLAIRETVDFTSGRLIASFVEGMLRRAHANRHRKTRFS</sequence>
<dbReference type="Pfam" id="PF23155">
    <property type="entry name" value="DUF7053"/>
    <property type="match status" value="1"/>
</dbReference>
<organism evidence="2 3">
    <name type="scientific">Ophiocordyceps camponoti-rufipedis</name>
    <dbReference type="NCBI Taxonomy" id="2004952"/>
    <lineage>
        <taxon>Eukaryota</taxon>
        <taxon>Fungi</taxon>
        <taxon>Dikarya</taxon>
        <taxon>Ascomycota</taxon>
        <taxon>Pezizomycotina</taxon>
        <taxon>Sordariomycetes</taxon>
        <taxon>Hypocreomycetidae</taxon>
        <taxon>Hypocreales</taxon>
        <taxon>Ophiocordycipitaceae</taxon>
        <taxon>Ophiocordyceps</taxon>
    </lineage>
</organism>
<gene>
    <name evidence="2" type="ORF">CDD80_136</name>
</gene>